<evidence type="ECO:0000313" key="1">
    <source>
        <dbReference type="EMBL" id="MBC9206991.1"/>
    </source>
</evidence>
<dbReference type="SMART" id="SM00882">
    <property type="entry name" value="CoA_trans"/>
    <property type="match status" value="1"/>
</dbReference>
<protein>
    <submittedName>
        <fullName evidence="1">CoA synthetase</fullName>
    </submittedName>
</protein>
<dbReference type="InterPro" id="IPR037171">
    <property type="entry name" value="NagB/RpiA_transferase-like"/>
</dbReference>
<comment type="caution">
    <text evidence="1">The sequence shown here is derived from an EMBL/GenBank/DDBJ whole genome shotgun (WGS) entry which is preliminary data.</text>
</comment>
<name>A0ABR7RK88_9PROT</name>
<accession>A0ABR7RK88</accession>
<proteinExistence type="predicted"/>
<dbReference type="Pfam" id="PF01144">
    <property type="entry name" value="CoA_trans"/>
    <property type="match status" value="1"/>
</dbReference>
<dbReference type="InterPro" id="IPR004165">
    <property type="entry name" value="CoA_trans_fam_I"/>
</dbReference>
<gene>
    <name evidence="1" type="ORF">IBL26_09115</name>
</gene>
<dbReference type="EMBL" id="JACTVA010000012">
    <property type="protein sequence ID" value="MBC9206991.1"/>
    <property type="molecule type" value="Genomic_DNA"/>
</dbReference>
<reference evidence="1 2" key="1">
    <citation type="journal article" date="2013" name="Int. J. Syst. Evol. Microbiol.">
        <title>Roseomonas aerophila sp. nov., isolated from air.</title>
        <authorList>
            <person name="Kim S.J."/>
            <person name="Weon H.Y."/>
            <person name="Ahn J.H."/>
            <person name="Hong S.B."/>
            <person name="Seok S.J."/>
            <person name="Whang K.S."/>
            <person name="Kwon S.W."/>
        </authorList>
    </citation>
    <scope>NUCLEOTIDE SEQUENCE [LARGE SCALE GENOMIC DNA]</scope>
    <source>
        <strain evidence="1 2">NBRC 108923</strain>
    </source>
</reference>
<dbReference type="Proteomes" id="UP000626026">
    <property type="component" value="Unassembled WGS sequence"/>
</dbReference>
<dbReference type="RefSeq" id="WP_187784164.1">
    <property type="nucleotide sequence ID" value="NZ_JACTVA010000012.1"/>
</dbReference>
<sequence length="256" mass="27412">MTESLQELVARIPDGAMLVVPPDYSGVAIAATRALVERGVRDLHVVASPSSGIQSDLLIAAGCVRTMEAAAVTLGEFGVAPAFNAAVRAGSIRMLDSTCPALHAALNAAEKGLPFIPLRGLIGSDVLRHRPDWKTIQNPFSDTPDPIVLLPAIRPDIALFHAAAADREGNVWVGRRLELSVMAHAARQTLVTVERVLDTCFFDREELVPGVLPSLYVTAIAVAERGAWPLGIDEEYEPDAEAQARYARGALFMETV</sequence>
<dbReference type="SUPFAM" id="SSF100950">
    <property type="entry name" value="NagB/RpiA/CoA transferase-like"/>
    <property type="match status" value="1"/>
</dbReference>
<organism evidence="1 2">
    <name type="scientific">Teichococcus aerophilus</name>
    <dbReference type="NCBI Taxonomy" id="1224513"/>
    <lineage>
        <taxon>Bacteria</taxon>
        <taxon>Pseudomonadati</taxon>
        <taxon>Pseudomonadota</taxon>
        <taxon>Alphaproteobacteria</taxon>
        <taxon>Acetobacterales</taxon>
        <taxon>Roseomonadaceae</taxon>
        <taxon>Roseomonas</taxon>
    </lineage>
</organism>
<evidence type="ECO:0000313" key="2">
    <source>
        <dbReference type="Proteomes" id="UP000626026"/>
    </source>
</evidence>
<dbReference type="Gene3D" id="3.40.1080.10">
    <property type="entry name" value="Glutaconate Coenzyme A-transferase"/>
    <property type="match status" value="1"/>
</dbReference>
<keyword evidence="2" id="KW-1185">Reference proteome</keyword>